<feature type="domain" description="SGNH hydrolase-type esterase" evidence="1">
    <location>
        <begin position="53"/>
        <end position="244"/>
    </location>
</feature>
<dbReference type="PANTHER" id="PTHR30383">
    <property type="entry name" value="THIOESTERASE 1/PROTEASE 1/LYSOPHOSPHOLIPASE L1"/>
    <property type="match status" value="1"/>
</dbReference>
<dbReference type="InterPro" id="IPR051532">
    <property type="entry name" value="Ester_Hydrolysis_Enzymes"/>
</dbReference>
<evidence type="ECO:0000313" key="2">
    <source>
        <dbReference type="EMBL" id="TXC93190.1"/>
    </source>
</evidence>
<dbReference type="AlphaFoldDB" id="A0A5C6W9L8"/>
<accession>A0A5C6W9L8</accession>
<dbReference type="GO" id="GO:0004622">
    <property type="term" value="F:phosphatidylcholine lysophospholipase activity"/>
    <property type="evidence" value="ECO:0007669"/>
    <property type="project" value="TreeGrafter"/>
</dbReference>
<dbReference type="PANTHER" id="PTHR30383:SF27">
    <property type="entry name" value="SPORE GERMINATION LIPASE LIPC"/>
    <property type="match status" value="1"/>
</dbReference>
<organism evidence="2 3">
    <name type="scientific">Metabacillus litoralis</name>
    <dbReference type="NCBI Taxonomy" id="152268"/>
    <lineage>
        <taxon>Bacteria</taxon>
        <taxon>Bacillati</taxon>
        <taxon>Bacillota</taxon>
        <taxon>Bacilli</taxon>
        <taxon>Bacillales</taxon>
        <taxon>Bacillaceae</taxon>
        <taxon>Metabacillus</taxon>
    </lineage>
</organism>
<dbReference type="RefSeq" id="WP_146946049.1">
    <property type="nucleotide sequence ID" value="NZ_VOQF01000001.1"/>
</dbReference>
<proteinExistence type="predicted"/>
<dbReference type="Pfam" id="PF13472">
    <property type="entry name" value="Lipase_GDSL_2"/>
    <property type="match status" value="1"/>
</dbReference>
<comment type="caution">
    <text evidence="2">The sequence shown here is derived from an EMBL/GenBank/DDBJ whole genome shotgun (WGS) entry which is preliminary data.</text>
</comment>
<protein>
    <submittedName>
        <fullName evidence="2">SGNH/GDSL hydrolase family protein</fullName>
    </submittedName>
</protein>
<dbReference type="Proteomes" id="UP000321363">
    <property type="component" value="Unassembled WGS sequence"/>
</dbReference>
<dbReference type="InterPro" id="IPR013830">
    <property type="entry name" value="SGNH_hydro"/>
</dbReference>
<dbReference type="CDD" id="cd04506">
    <property type="entry name" value="SGNH_hydrolase_YpmR_like"/>
    <property type="match status" value="1"/>
</dbReference>
<keyword evidence="2" id="KW-0378">Hydrolase</keyword>
<sequence length="268" mass="30196">MLRKLLIFSIVLTVISGCSSETSVNLEAKSVALKMKENPTDEFIPKTINLVGIGDSLTKGVGDEAKLGGYFGRVTEKLKQQDNIKDVKVKNFGVKGHKTTNLQKKLNDEEVIKGIKEADVIVMTIGGNDIMNVVRNNIFSLDFKPFREEQKKYKERFKSILATVRSYNASAKIVYIGLYNPFKYMLPEISEIDTIMEEWNNDSEEIILSDGNGVFVSVADIFSSTTNGKLLYKDEFHPNEVGYSLMADRIYNSLKYTELTTDSVSRKE</sequence>
<dbReference type="Gene3D" id="3.40.50.1110">
    <property type="entry name" value="SGNH hydrolase"/>
    <property type="match status" value="1"/>
</dbReference>
<dbReference type="SUPFAM" id="SSF52266">
    <property type="entry name" value="SGNH hydrolase"/>
    <property type="match status" value="1"/>
</dbReference>
<name>A0A5C6W9L8_9BACI</name>
<keyword evidence="3" id="KW-1185">Reference proteome</keyword>
<evidence type="ECO:0000259" key="1">
    <source>
        <dbReference type="Pfam" id="PF13472"/>
    </source>
</evidence>
<gene>
    <name evidence="2" type="ORF">FS935_03065</name>
</gene>
<dbReference type="EMBL" id="VOQF01000001">
    <property type="protein sequence ID" value="TXC93190.1"/>
    <property type="molecule type" value="Genomic_DNA"/>
</dbReference>
<evidence type="ECO:0000313" key="3">
    <source>
        <dbReference type="Proteomes" id="UP000321363"/>
    </source>
</evidence>
<dbReference type="PROSITE" id="PS51257">
    <property type="entry name" value="PROKAR_LIPOPROTEIN"/>
    <property type="match status" value="1"/>
</dbReference>
<dbReference type="OrthoDB" id="252349at2"/>
<reference evidence="2 3" key="1">
    <citation type="journal article" date="2005" name="Int. J. Syst. Evol. Microbiol.">
        <title>Bacillus litoralis sp. nov., isolated from a tidal flat of the Yellow Sea in Korea.</title>
        <authorList>
            <person name="Yoon J.H."/>
            <person name="Oh T.K."/>
        </authorList>
    </citation>
    <scope>NUCLEOTIDE SEQUENCE [LARGE SCALE GENOMIC DNA]</scope>
    <source>
        <strain evidence="2 3">SW-211</strain>
    </source>
</reference>
<dbReference type="InterPro" id="IPR036514">
    <property type="entry name" value="SGNH_hydro_sf"/>
</dbReference>